<evidence type="ECO:0000256" key="4">
    <source>
        <dbReference type="PROSITE-ProRule" id="PRU00703"/>
    </source>
</evidence>
<dbReference type="Proteomes" id="UP000185783">
    <property type="component" value="Unassembled WGS sequence"/>
</dbReference>
<dbReference type="InterPro" id="IPR044751">
    <property type="entry name" value="Ion_transp-like_CBS"/>
</dbReference>
<dbReference type="InterPro" id="IPR005170">
    <property type="entry name" value="Transptr-assoc_dom"/>
</dbReference>
<feature type="compositionally biased region" description="Polar residues" evidence="5">
    <location>
        <begin position="1"/>
        <end position="20"/>
    </location>
</feature>
<name>A0A1U7JIG2_9HYPH</name>
<sequence>MTGSEPRSTDGGETSYGNDNNPEDSSSSAQIAADDQAEPPEIKPGFWAGLTNLFTSFRRHRRNKAGSLRENLEDELSRETHGDDTAFTADERELLANILQLRGSRVEDVMIPRADIQAVEDTVAIADLMEYFRESGHSRMPVYHENLDDPRGMVHIKDLMAYIAEQAGAPKRNGRRKNGERLENGSNGKDTAAEVMNLATVDLSRPLCETGLVRPLHFVPPSMSSSDLMKQMQVTRVQMALVIDEYGGTDGLVSLEDIVETVVGDIEDEHDEAEEAMITSLRDGVWAVDPRIDLDDLEEEIKTGWDLEELAEDVDTLGGLLFTLLGRVPVRGELISDRHLPGYEFEVMDADPRRIKRLKVYKRRHDQRAAAVRTRSKRAEAAE</sequence>
<dbReference type="RefSeq" id="WP_051268852.1">
    <property type="nucleotide sequence ID" value="NZ_LVVZ01000014.1"/>
</dbReference>
<evidence type="ECO:0000256" key="5">
    <source>
        <dbReference type="SAM" id="MobiDB-lite"/>
    </source>
</evidence>
<dbReference type="Gene3D" id="3.10.580.10">
    <property type="entry name" value="CBS-domain"/>
    <property type="match status" value="2"/>
</dbReference>
<keyword evidence="2" id="KW-0677">Repeat</keyword>
<evidence type="ECO:0000256" key="1">
    <source>
        <dbReference type="ARBA" id="ARBA00006446"/>
    </source>
</evidence>
<dbReference type="InterPro" id="IPR016169">
    <property type="entry name" value="FAD-bd_PCMH_sub2"/>
</dbReference>
<dbReference type="EMBL" id="LVVZ01000014">
    <property type="protein sequence ID" value="OKL44472.1"/>
    <property type="molecule type" value="Genomic_DNA"/>
</dbReference>
<dbReference type="GO" id="GO:0005886">
    <property type="term" value="C:plasma membrane"/>
    <property type="evidence" value="ECO:0007669"/>
    <property type="project" value="TreeGrafter"/>
</dbReference>
<evidence type="ECO:0000313" key="8">
    <source>
        <dbReference type="Proteomes" id="UP000185783"/>
    </source>
</evidence>
<feature type="compositionally biased region" description="Low complexity" evidence="5">
    <location>
        <begin position="24"/>
        <end position="34"/>
    </location>
</feature>
<dbReference type="InterPro" id="IPR036318">
    <property type="entry name" value="FAD-bd_PCMH-like_sf"/>
</dbReference>
<dbReference type="FunFam" id="3.10.580.10:FF:000002">
    <property type="entry name" value="Magnesium/cobalt efflux protein CorC"/>
    <property type="match status" value="1"/>
</dbReference>
<feature type="region of interest" description="Disordered" evidence="5">
    <location>
        <begin position="167"/>
        <end position="191"/>
    </location>
</feature>
<dbReference type="STRING" id="197461.A3843_08785"/>
<dbReference type="PANTHER" id="PTHR22777">
    <property type="entry name" value="HEMOLYSIN-RELATED"/>
    <property type="match status" value="1"/>
</dbReference>
<comment type="caution">
    <text evidence="7">The sequence shown here is derived from an EMBL/GenBank/DDBJ whole genome shotgun (WGS) entry which is preliminary data.</text>
</comment>
<dbReference type="Gene3D" id="3.30.465.10">
    <property type="match status" value="1"/>
</dbReference>
<dbReference type="InterPro" id="IPR046342">
    <property type="entry name" value="CBS_dom_sf"/>
</dbReference>
<keyword evidence="3 4" id="KW-0129">CBS domain</keyword>
<organism evidence="7 8">
    <name type="scientific">Pseudovibrio exalbescens</name>
    <dbReference type="NCBI Taxonomy" id="197461"/>
    <lineage>
        <taxon>Bacteria</taxon>
        <taxon>Pseudomonadati</taxon>
        <taxon>Pseudomonadota</taxon>
        <taxon>Alphaproteobacteria</taxon>
        <taxon>Hyphomicrobiales</taxon>
        <taxon>Stappiaceae</taxon>
        <taxon>Pseudovibrio</taxon>
    </lineage>
</organism>
<protein>
    <recommendedName>
        <fullName evidence="6">CBS domain-containing protein</fullName>
    </recommendedName>
</protein>
<dbReference type="OrthoDB" id="9797674at2"/>
<keyword evidence="8" id="KW-1185">Reference proteome</keyword>
<gene>
    <name evidence="7" type="ORF">A3843_08785</name>
</gene>
<dbReference type="GO" id="GO:0050660">
    <property type="term" value="F:flavin adenine dinucleotide binding"/>
    <property type="evidence" value="ECO:0007669"/>
    <property type="project" value="InterPro"/>
</dbReference>
<reference evidence="7 8" key="1">
    <citation type="submission" date="2016-03" db="EMBL/GenBank/DDBJ databases">
        <title>Genome sequence of Nesiotobacter sp. nov., a moderately halophilic alphaproteobacterium isolated from the Yellow Sea, China.</title>
        <authorList>
            <person name="Zhang G."/>
            <person name="Zhang R."/>
        </authorList>
    </citation>
    <scope>NUCLEOTIDE SEQUENCE [LARGE SCALE GENOMIC DNA]</scope>
    <source>
        <strain evidence="7 8">WB1-6</strain>
    </source>
</reference>
<dbReference type="PROSITE" id="PS51371">
    <property type="entry name" value="CBS"/>
    <property type="match status" value="2"/>
</dbReference>
<dbReference type="SMART" id="SM01091">
    <property type="entry name" value="CorC_HlyC"/>
    <property type="match status" value="1"/>
</dbReference>
<dbReference type="Pfam" id="PF00571">
    <property type="entry name" value="CBS"/>
    <property type="match status" value="2"/>
</dbReference>
<dbReference type="PANTHER" id="PTHR22777:SF27">
    <property type="entry name" value="MAGNESIUM AND COBALT EFFLUX PROTEIN CORC"/>
    <property type="match status" value="1"/>
</dbReference>
<dbReference type="SUPFAM" id="SSF56176">
    <property type="entry name" value="FAD-binding/transporter-associated domain-like"/>
    <property type="match status" value="1"/>
</dbReference>
<dbReference type="CDD" id="cd04590">
    <property type="entry name" value="CBS_pair_CorC_HlyC_assoc"/>
    <property type="match status" value="1"/>
</dbReference>
<dbReference type="InterPro" id="IPR000644">
    <property type="entry name" value="CBS_dom"/>
</dbReference>
<evidence type="ECO:0000313" key="7">
    <source>
        <dbReference type="EMBL" id="OKL44472.1"/>
    </source>
</evidence>
<dbReference type="SUPFAM" id="SSF54631">
    <property type="entry name" value="CBS-domain pair"/>
    <property type="match status" value="1"/>
</dbReference>
<feature type="region of interest" description="Disordered" evidence="5">
    <location>
        <begin position="1"/>
        <end position="44"/>
    </location>
</feature>
<dbReference type="Pfam" id="PF03471">
    <property type="entry name" value="CorC_HlyC"/>
    <property type="match status" value="1"/>
</dbReference>
<evidence type="ECO:0000256" key="2">
    <source>
        <dbReference type="ARBA" id="ARBA00022737"/>
    </source>
</evidence>
<feature type="domain" description="CBS" evidence="6">
    <location>
        <begin position="212"/>
        <end position="272"/>
    </location>
</feature>
<evidence type="ECO:0000256" key="3">
    <source>
        <dbReference type="ARBA" id="ARBA00023122"/>
    </source>
</evidence>
<evidence type="ECO:0000259" key="6">
    <source>
        <dbReference type="PROSITE" id="PS51371"/>
    </source>
</evidence>
<feature type="domain" description="CBS" evidence="6">
    <location>
        <begin position="110"/>
        <end position="171"/>
    </location>
</feature>
<dbReference type="AlphaFoldDB" id="A0A1U7JIG2"/>
<proteinExistence type="inferred from homology"/>
<comment type="similarity">
    <text evidence="1">Belongs to the UPF0053 family. Hemolysin C subfamily.</text>
</comment>
<accession>A0A1U7JIG2</accession>